<comment type="function">
    <text evidence="9">Part of the tripartite ATP-independent periplasmic (TRAP) transport system.</text>
</comment>
<comment type="similarity">
    <text evidence="8 9">Belongs to the TRAP transporter small permease family.</text>
</comment>
<dbReference type="GO" id="GO:0015740">
    <property type="term" value="P:C4-dicarboxylate transport"/>
    <property type="evidence" value="ECO:0007669"/>
    <property type="project" value="TreeGrafter"/>
</dbReference>
<comment type="caution">
    <text evidence="11">The sequence shown here is derived from an EMBL/GenBank/DDBJ whole genome shotgun (WGS) entry which is preliminary data.</text>
</comment>
<dbReference type="InterPro" id="IPR055348">
    <property type="entry name" value="DctQ"/>
</dbReference>
<evidence type="ECO:0000256" key="2">
    <source>
        <dbReference type="ARBA" id="ARBA00022448"/>
    </source>
</evidence>
<keyword evidence="5 9" id="KW-0812">Transmembrane</keyword>
<evidence type="ECO:0000256" key="9">
    <source>
        <dbReference type="RuleBase" id="RU369079"/>
    </source>
</evidence>
<dbReference type="RefSeq" id="WP_340328212.1">
    <property type="nucleotide sequence ID" value="NZ_JAZHOF010000001.1"/>
</dbReference>
<evidence type="ECO:0000256" key="8">
    <source>
        <dbReference type="ARBA" id="ARBA00038436"/>
    </source>
</evidence>
<keyword evidence="3" id="KW-1003">Cell membrane</keyword>
<protein>
    <recommendedName>
        <fullName evidence="9">TRAP transporter small permease protein</fullName>
    </recommendedName>
</protein>
<evidence type="ECO:0000313" key="12">
    <source>
        <dbReference type="Proteomes" id="UP001378188"/>
    </source>
</evidence>
<organism evidence="11 12">
    <name type="scientific">Microbaculum marinum</name>
    <dbReference type="NCBI Taxonomy" id="1764581"/>
    <lineage>
        <taxon>Bacteria</taxon>
        <taxon>Pseudomonadati</taxon>
        <taxon>Pseudomonadota</taxon>
        <taxon>Alphaproteobacteria</taxon>
        <taxon>Hyphomicrobiales</taxon>
        <taxon>Tepidamorphaceae</taxon>
        <taxon>Microbaculum</taxon>
    </lineage>
</organism>
<evidence type="ECO:0000256" key="6">
    <source>
        <dbReference type="ARBA" id="ARBA00022989"/>
    </source>
</evidence>
<comment type="subcellular location">
    <subcellularLocation>
        <location evidence="1 9">Cell inner membrane</location>
        <topology evidence="1 9">Multi-pass membrane protein</topology>
    </subcellularLocation>
</comment>
<evidence type="ECO:0000256" key="4">
    <source>
        <dbReference type="ARBA" id="ARBA00022519"/>
    </source>
</evidence>
<reference evidence="11 12" key="1">
    <citation type="submission" date="2024-02" db="EMBL/GenBank/DDBJ databases">
        <title>Genome analysis and characterization of Microbaculum marinisediminis sp. nov., isolated from marine sediment.</title>
        <authorList>
            <person name="Du Z.-J."/>
            <person name="Ye Y.-Q."/>
            <person name="Zhang Z.-R."/>
            <person name="Yuan S.-M."/>
            <person name="Zhang X.-Y."/>
        </authorList>
    </citation>
    <scope>NUCLEOTIDE SEQUENCE [LARGE SCALE GENOMIC DNA]</scope>
    <source>
        <strain evidence="11 12">SDUM1044001</strain>
    </source>
</reference>
<dbReference type="EMBL" id="JAZHOF010000001">
    <property type="protein sequence ID" value="MEJ8570483.1"/>
    <property type="molecule type" value="Genomic_DNA"/>
</dbReference>
<dbReference type="GO" id="GO:0005886">
    <property type="term" value="C:plasma membrane"/>
    <property type="evidence" value="ECO:0007669"/>
    <property type="project" value="UniProtKB-SubCell"/>
</dbReference>
<evidence type="ECO:0000259" key="10">
    <source>
        <dbReference type="Pfam" id="PF04290"/>
    </source>
</evidence>
<evidence type="ECO:0000313" key="11">
    <source>
        <dbReference type="EMBL" id="MEJ8570483.1"/>
    </source>
</evidence>
<name>A0AAW9RQV4_9HYPH</name>
<accession>A0AAW9RQV4</accession>
<dbReference type="GO" id="GO:0022857">
    <property type="term" value="F:transmembrane transporter activity"/>
    <property type="evidence" value="ECO:0007669"/>
    <property type="project" value="UniProtKB-UniRule"/>
</dbReference>
<comment type="subunit">
    <text evidence="9">The complex comprises the extracytoplasmic solute receptor protein and the two transmembrane proteins.</text>
</comment>
<keyword evidence="6 9" id="KW-1133">Transmembrane helix</keyword>
<dbReference type="Pfam" id="PF04290">
    <property type="entry name" value="DctQ"/>
    <property type="match status" value="1"/>
</dbReference>
<dbReference type="PANTHER" id="PTHR35011">
    <property type="entry name" value="2,3-DIKETO-L-GULONATE TRAP TRANSPORTER SMALL PERMEASE PROTEIN YIAM"/>
    <property type="match status" value="1"/>
</dbReference>
<feature type="transmembrane region" description="Helical" evidence="9">
    <location>
        <begin position="133"/>
        <end position="154"/>
    </location>
</feature>
<evidence type="ECO:0000256" key="7">
    <source>
        <dbReference type="ARBA" id="ARBA00023136"/>
    </source>
</evidence>
<keyword evidence="12" id="KW-1185">Reference proteome</keyword>
<evidence type="ECO:0000256" key="5">
    <source>
        <dbReference type="ARBA" id="ARBA00022692"/>
    </source>
</evidence>
<keyword evidence="7 9" id="KW-0472">Membrane</keyword>
<feature type="transmembrane region" description="Helical" evidence="9">
    <location>
        <begin position="16"/>
        <end position="37"/>
    </location>
</feature>
<dbReference type="AlphaFoldDB" id="A0AAW9RQV4"/>
<dbReference type="Proteomes" id="UP001378188">
    <property type="component" value="Unassembled WGS sequence"/>
</dbReference>
<gene>
    <name evidence="11" type="ORF">V3328_03310</name>
</gene>
<feature type="domain" description="Tripartite ATP-independent periplasmic transporters DctQ component" evidence="10">
    <location>
        <begin position="28"/>
        <end position="154"/>
    </location>
</feature>
<sequence>MTSSITHKLETWSTGFFRYVTAFMLFALMLLTLTDVLGRYFFNRPVYGGLELTEIILAGMIFSALPLVTYKGEHIVVDLFEPRAPALRRAQHVVTNLMGALVVAVLSRQLWLRAERLERAGETTIQIKIPIDIVAYTISGLLALTAIAFLIRAFCPETSPNDRGEITRGEPDT</sequence>
<feature type="transmembrane region" description="Helical" evidence="9">
    <location>
        <begin position="49"/>
        <end position="70"/>
    </location>
</feature>
<dbReference type="InterPro" id="IPR007387">
    <property type="entry name" value="TRAP_DctQ"/>
</dbReference>
<feature type="transmembrane region" description="Helical" evidence="9">
    <location>
        <begin position="90"/>
        <end position="112"/>
    </location>
</feature>
<evidence type="ECO:0000256" key="1">
    <source>
        <dbReference type="ARBA" id="ARBA00004429"/>
    </source>
</evidence>
<dbReference type="PANTHER" id="PTHR35011:SF2">
    <property type="entry name" value="2,3-DIKETO-L-GULONATE TRAP TRANSPORTER SMALL PERMEASE PROTEIN YIAM"/>
    <property type="match status" value="1"/>
</dbReference>
<keyword evidence="4 9" id="KW-0997">Cell inner membrane</keyword>
<proteinExistence type="inferred from homology"/>
<evidence type="ECO:0000256" key="3">
    <source>
        <dbReference type="ARBA" id="ARBA00022475"/>
    </source>
</evidence>
<keyword evidence="2 9" id="KW-0813">Transport</keyword>